<evidence type="ECO:0000313" key="2">
    <source>
        <dbReference type="EMBL" id="PTI68721.1"/>
    </source>
</evidence>
<protein>
    <submittedName>
        <fullName evidence="2">NADH-flavin reductase</fullName>
    </submittedName>
</protein>
<comment type="caution">
    <text evidence="2">The sequence shown here is derived from an EMBL/GenBank/DDBJ whole genome shotgun (WGS) entry which is preliminary data.</text>
</comment>
<reference evidence="2 3" key="1">
    <citation type="journal article" date="2016" name="Front. Microbiol.">
        <title>Comprehensive Phylogenetic Analysis of Bovine Non-aureus Staphylococci Species Based on Whole-Genome Sequencing.</title>
        <authorList>
            <person name="Naushad S."/>
            <person name="Barkema H.W."/>
            <person name="Luby C."/>
            <person name="Condas L.A."/>
            <person name="Nobrega D.B."/>
            <person name="Carson D.A."/>
            <person name="De Buck J."/>
        </authorList>
    </citation>
    <scope>NUCLEOTIDE SEQUENCE [LARGE SCALE GENOMIC DNA]</scope>
    <source>
        <strain evidence="2 3">SNUC 1084</strain>
    </source>
</reference>
<proteinExistence type="predicted"/>
<dbReference type="CDD" id="cd05244">
    <property type="entry name" value="BVR-B_like_SDR_a"/>
    <property type="match status" value="1"/>
</dbReference>
<dbReference type="InterPro" id="IPR051606">
    <property type="entry name" value="Polyketide_Oxido-like"/>
</dbReference>
<evidence type="ECO:0000313" key="3">
    <source>
        <dbReference type="Proteomes" id="UP000240859"/>
    </source>
</evidence>
<evidence type="ECO:0000259" key="1">
    <source>
        <dbReference type="Pfam" id="PF13460"/>
    </source>
</evidence>
<keyword evidence="3" id="KW-1185">Reference proteome</keyword>
<dbReference type="PANTHER" id="PTHR43355:SF2">
    <property type="entry name" value="FLAVIN REDUCTASE (NADPH)"/>
    <property type="match status" value="1"/>
</dbReference>
<dbReference type="Gene3D" id="3.40.50.720">
    <property type="entry name" value="NAD(P)-binding Rossmann-like Domain"/>
    <property type="match status" value="1"/>
</dbReference>
<accession>A0ABX5ILQ6</accession>
<dbReference type="Pfam" id="PF13460">
    <property type="entry name" value="NAD_binding_10"/>
    <property type="match status" value="1"/>
</dbReference>
<dbReference type="RefSeq" id="WP_107600898.1">
    <property type="nucleotide sequence ID" value="NZ_PZFR01000040.1"/>
</dbReference>
<name>A0ABX5ILQ6_9STAP</name>
<organism evidence="2 3">
    <name type="scientific">Staphylococcus succinus</name>
    <dbReference type="NCBI Taxonomy" id="61015"/>
    <lineage>
        <taxon>Bacteria</taxon>
        <taxon>Bacillati</taxon>
        <taxon>Bacillota</taxon>
        <taxon>Bacilli</taxon>
        <taxon>Bacillales</taxon>
        <taxon>Staphylococcaceae</taxon>
        <taxon>Staphylococcus</taxon>
    </lineage>
</organism>
<dbReference type="InterPro" id="IPR036291">
    <property type="entry name" value="NAD(P)-bd_dom_sf"/>
</dbReference>
<dbReference type="SUPFAM" id="SSF51735">
    <property type="entry name" value="NAD(P)-binding Rossmann-fold domains"/>
    <property type="match status" value="1"/>
</dbReference>
<dbReference type="EMBL" id="PZFR01000040">
    <property type="protein sequence ID" value="PTI68721.1"/>
    <property type="molecule type" value="Genomic_DNA"/>
</dbReference>
<sequence>MKIAVVAANGKAGSLITKEAVERNLDVTAIVRGKNKTVASQVVQKDIFDLTKEDLAPFDVIVDAYGQADVNKLDEHSKTLKHLSDLVSGTNQRLLIIGGAGSLFVDDAHTIKLVDTPDFPEQFKPTAQAQTKTLEEIKQRDDVNWTFVSPAPDFQFEGEKTGDYKVSDDEVIGTSVSYADFAKAMVDEAINGTYIQKRFAVFAK</sequence>
<dbReference type="Proteomes" id="UP000240859">
    <property type="component" value="Unassembled WGS sequence"/>
</dbReference>
<dbReference type="InterPro" id="IPR016040">
    <property type="entry name" value="NAD(P)-bd_dom"/>
</dbReference>
<feature type="domain" description="NAD(P)-binding" evidence="1">
    <location>
        <begin position="8"/>
        <end position="187"/>
    </location>
</feature>
<dbReference type="PANTHER" id="PTHR43355">
    <property type="entry name" value="FLAVIN REDUCTASE (NADPH)"/>
    <property type="match status" value="1"/>
</dbReference>
<gene>
    <name evidence="2" type="ORF">BU057_07735</name>
</gene>